<gene>
    <name evidence="8" type="ORF">CXB51_025450</name>
</gene>
<evidence type="ECO:0000256" key="5">
    <source>
        <dbReference type="SAM" id="MobiDB-lite"/>
    </source>
</evidence>
<dbReference type="PROSITE" id="PS01359">
    <property type="entry name" value="ZF_PHD_1"/>
    <property type="match status" value="1"/>
</dbReference>
<comment type="caution">
    <text evidence="8">The sequence shown here is derived from an EMBL/GenBank/DDBJ whole genome shotgun (WGS) entry which is preliminary data.</text>
</comment>
<dbReference type="Gene3D" id="3.30.40.10">
    <property type="entry name" value="Zinc/RING finger domain, C3HC4 (zinc finger)"/>
    <property type="match status" value="1"/>
</dbReference>
<dbReference type="EMBL" id="JAHUZN010000010">
    <property type="protein sequence ID" value="KAG8480780.1"/>
    <property type="molecule type" value="Genomic_DNA"/>
</dbReference>
<dbReference type="InterPro" id="IPR011011">
    <property type="entry name" value="Znf_FYVE_PHD"/>
</dbReference>
<name>A0A8J5YJW4_9ROSI</name>
<protein>
    <recommendedName>
        <fullName evidence="10">PHD-type domain-containing protein</fullName>
    </recommendedName>
</protein>
<proteinExistence type="predicted"/>
<dbReference type="Pfam" id="PF00628">
    <property type="entry name" value="PHD"/>
    <property type="match status" value="1"/>
</dbReference>
<organism evidence="8 9">
    <name type="scientific">Gossypium anomalum</name>
    <dbReference type="NCBI Taxonomy" id="47600"/>
    <lineage>
        <taxon>Eukaryota</taxon>
        <taxon>Viridiplantae</taxon>
        <taxon>Streptophyta</taxon>
        <taxon>Embryophyta</taxon>
        <taxon>Tracheophyta</taxon>
        <taxon>Spermatophyta</taxon>
        <taxon>Magnoliopsida</taxon>
        <taxon>eudicotyledons</taxon>
        <taxon>Gunneridae</taxon>
        <taxon>Pentapetalae</taxon>
        <taxon>rosids</taxon>
        <taxon>malvids</taxon>
        <taxon>Malvales</taxon>
        <taxon>Malvaceae</taxon>
        <taxon>Malvoideae</taxon>
        <taxon>Gossypium</taxon>
    </lineage>
</organism>
<evidence type="ECO:0000259" key="7">
    <source>
        <dbReference type="PROSITE" id="PS51050"/>
    </source>
</evidence>
<dbReference type="Gene3D" id="3.30.40.100">
    <property type="match status" value="1"/>
</dbReference>
<keyword evidence="3" id="KW-0862">Zinc</keyword>
<dbReference type="InterPro" id="IPR011124">
    <property type="entry name" value="Znf_CW"/>
</dbReference>
<dbReference type="PANTHER" id="PTHR46510">
    <property type="entry name" value="BROMODOMAIN ADJACENT TO ZINC FINGER DOMAIN PROTEIN 1A"/>
    <property type="match status" value="1"/>
</dbReference>
<evidence type="ECO:0000259" key="6">
    <source>
        <dbReference type="PROSITE" id="PS50016"/>
    </source>
</evidence>
<dbReference type="InterPro" id="IPR019787">
    <property type="entry name" value="Znf_PHD-finger"/>
</dbReference>
<dbReference type="InterPro" id="IPR047171">
    <property type="entry name" value="BAZ1A"/>
</dbReference>
<dbReference type="GO" id="GO:0006355">
    <property type="term" value="P:regulation of DNA-templated transcription"/>
    <property type="evidence" value="ECO:0007669"/>
    <property type="project" value="TreeGrafter"/>
</dbReference>
<evidence type="ECO:0000313" key="8">
    <source>
        <dbReference type="EMBL" id="KAG8480780.1"/>
    </source>
</evidence>
<dbReference type="OrthoDB" id="787137at2759"/>
<feature type="domain" description="PHD-type" evidence="6">
    <location>
        <begin position="264"/>
        <end position="314"/>
    </location>
</feature>
<dbReference type="AlphaFoldDB" id="A0A8J5YJW4"/>
<dbReference type="GO" id="GO:0008623">
    <property type="term" value="C:CHRAC"/>
    <property type="evidence" value="ECO:0007669"/>
    <property type="project" value="TreeGrafter"/>
</dbReference>
<evidence type="ECO:0000256" key="2">
    <source>
        <dbReference type="ARBA" id="ARBA00022771"/>
    </source>
</evidence>
<dbReference type="SUPFAM" id="SSF57903">
    <property type="entry name" value="FYVE/PHD zinc finger"/>
    <property type="match status" value="1"/>
</dbReference>
<evidence type="ECO:0000256" key="3">
    <source>
        <dbReference type="ARBA" id="ARBA00022833"/>
    </source>
</evidence>
<dbReference type="GO" id="GO:0006338">
    <property type="term" value="P:chromatin remodeling"/>
    <property type="evidence" value="ECO:0007669"/>
    <property type="project" value="InterPro"/>
</dbReference>
<dbReference type="GO" id="GO:0045740">
    <property type="term" value="P:positive regulation of DNA replication"/>
    <property type="evidence" value="ECO:0007669"/>
    <property type="project" value="TreeGrafter"/>
</dbReference>
<keyword evidence="1" id="KW-0479">Metal-binding</keyword>
<feature type="domain" description="CW-type" evidence="7">
    <location>
        <begin position="412"/>
        <end position="475"/>
    </location>
</feature>
<dbReference type="SMART" id="SM00249">
    <property type="entry name" value="PHD"/>
    <property type="match status" value="1"/>
</dbReference>
<dbReference type="PROSITE" id="PS51050">
    <property type="entry name" value="ZF_CW"/>
    <property type="match status" value="1"/>
</dbReference>
<evidence type="ECO:0000256" key="1">
    <source>
        <dbReference type="ARBA" id="ARBA00022723"/>
    </source>
</evidence>
<keyword evidence="9" id="KW-1185">Reference proteome</keyword>
<feature type="region of interest" description="Disordered" evidence="5">
    <location>
        <begin position="629"/>
        <end position="657"/>
    </location>
</feature>
<evidence type="ECO:0000313" key="9">
    <source>
        <dbReference type="Proteomes" id="UP000701853"/>
    </source>
</evidence>
<dbReference type="GO" id="GO:0003677">
    <property type="term" value="F:DNA binding"/>
    <property type="evidence" value="ECO:0007669"/>
    <property type="project" value="TreeGrafter"/>
</dbReference>
<reference evidence="8 9" key="1">
    <citation type="journal article" date="2021" name="bioRxiv">
        <title>The Gossypium anomalum genome as a resource for cotton improvement and evolutionary analysis of hybrid incompatibility.</title>
        <authorList>
            <person name="Grover C.E."/>
            <person name="Yuan D."/>
            <person name="Arick M.A."/>
            <person name="Miller E.R."/>
            <person name="Hu G."/>
            <person name="Peterson D.G."/>
            <person name="Wendel J.F."/>
            <person name="Udall J.A."/>
        </authorList>
    </citation>
    <scope>NUCLEOTIDE SEQUENCE [LARGE SCALE GENOMIC DNA]</scope>
    <source>
        <strain evidence="8">JFW-Udall</strain>
        <tissue evidence="8">Leaf</tissue>
    </source>
</reference>
<dbReference type="PROSITE" id="PS50016">
    <property type="entry name" value="ZF_PHD_2"/>
    <property type="match status" value="1"/>
</dbReference>
<evidence type="ECO:0000256" key="4">
    <source>
        <dbReference type="PROSITE-ProRule" id="PRU00146"/>
    </source>
</evidence>
<dbReference type="InterPro" id="IPR001965">
    <property type="entry name" value="Znf_PHD"/>
</dbReference>
<accession>A0A8J5YJW4</accession>
<dbReference type="GO" id="GO:0008270">
    <property type="term" value="F:zinc ion binding"/>
    <property type="evidence" value="ECO:0007669"/>
    <property type="project" value="UniProtKB-KW"/>
</dbReference>
<keyword evidence="2 4" id="KW-0863">Zinc-finger</keyword>
<dbReference type="Proteomes" id="UP000701853">
    <property type="component" value="Chromosome 10"/>
</dbReference>
<dbReference type="GO" id="GO:0000228">
    <property type="term" value="C:nuclear chromosome"/>
    <property type="evidence" value="ECO:0007669"/>
    <property type="project" value="TreeGrafter"/>
</dbReference>
<evidence type="ECO:0008006" key="10">
    <source>
        <dbReference type="Google" id="ProtNLM"/>
    </source>
</evidence>
<dbReference type="InterPro" id="IPR019786">
    <property type="entry name" value="Zinc_finger_PHD-type_CS"/>
</dbReference>
<dbReference type="PANTHER" id="PTHR46510:SF1">
    <property type="entry name" value="BROMODOMAIN ADJACENT TO ZINC FINGER DOMAIN PROTEIN 1A"/>
    <property type="match status" value="1"/>
</dbReference>
<dbReference type="InterPro" id="IPR013083">
    <property type="entry name" value="Znf_RING/FYVE/PHD"/>
</dbReference>
<sequence>METSISSSIETGLVYVSELGKRDSLCDWMPGNGNWQVSPKLDDTCQSRCKEAESGSQHSSMSVLSEIPVPAFVFSRRKKRQGSSGIGSASVANCCADAPVNSKRSGACLSVVSSDAFSVATLERNEVSHGEHRNVAVGDTVMPLACNREPHGLKYESANGCSAVDNRSSDDVHKTVMLKTIDVDSINDSCSSSKSNMDTLLASTKREMDENGECTSSSVIGAEVLREDLYEKVLRRKPENVEEVGPSRARAIEEIGTSGGSSCSRLCKICDRLGSAQKMLICDNCEEAFHVRCCRPKIKKPPVDEWYCISCMKQKRIVLKESLARRSSSITGGMGKERDASSKWEVSPIELMLRDAEPYTTSVRIGKGFQAEVPDWSGPIDIDVDTIGEPLNLDPSEYTYYHEKNSNKSSKLSSKGNWLQCQEFVEGKGGSKGTICGKWRRAPLFEVQTDDWECFCSVQWDPSHADCSVPQVITLLVSLISPMSFSLDCYLQVMVPDLGIYINMGSSWSRAGNRSSLKQLKYIELVCTIVLIYFTNYSIQRVTEALSYVCNLGLAQGIRVECGCGKDHRFEATCCRNQEESFSRQHGIYRKWKKKERNSRSKLDFVLDIRIICLGGGFNISHPVQLSPRQSAKRKKLNQTKNCTPQNGEDETRNAQS</sequence>
<dbReference type="GO" id="GO:0031445">
    <property type="term" value="P:regulation of heterochromatin formation"/>
    <property type="evidence" value="ECO:0007669"/>
    <property type="project" value="TreeGrafter"/>
</dbReference>